<evidence type="ECO:0000256" key="5">
    <source>
        <dbReference type="SAM" id="MobiDB-lite"/>
    </source>
</evidence>
<keyword evidence="3 6" id="KW-1133">Transmembrane helix</keyword>
<feature type="region of interest" description="Disordered" evidence="5">
    <location>
        <begin position="374"/>
        <end position="570"/>
    </location>
</feature>
<keyword evidence="4 6" id="KW-0472">Membrane</keyword>
<comment type="caution">
    <text evidence="7">The sequence shown here is derived from an EMBL/GenBank/DDBJ whole genome shotgun (WGS) entry which is preliminary data.</text>
</comment>
<evidence type="ECO:0000256" key="1">
    <source>
        <dbReference type="ARBA" id="ARBA00004141"/>
    </source>
</evidence>
<evidence type="ECO:0000313" key="7">
    <source>
        <dbReference type="EMBL" id="CAF9919751.1"/>
    </source>
</evidence>
<accession>A0A8H3F5J7</accession>
<evidence type="ECO:0000256" key="3">
    <source>
        <dbReference type="ARBA" id="ARBA00022989"/>
    </source>
</evidence>
<dbReference type="Pfam" id="PF03619">
    <property type="entry name" value="Solute_trans_a"/>
    <property type="match status" value="1"/>
</dbReference>
<feature type="transmembrane region" description="Helical" evidence="6">
    <location>
        <begin position="205"/>
        <end position="226"/>
    </location>
</feature>
<feature type="transmembrane region" description="Helical" evidence="6">
    <location>
        <begin position="98"/>
        <end position="116"/>
    </location>
</feature>
<comment type="subcellular location">
    <subcellularLocation>
        <location evidence="1">Membrane</location>
        <topology evidence="1">Multi-pass membrane protein</topology>
    </subcellularLocation>
</comment>
<feature type="transmembrane region" description="Helical" evidence="6">
    <location>
        <begin position="159"/>
        <end position="185"/>
    </location>
</feature>
<dbReference type="InterPro" id="IPR005178">
    <property type="entry name" value="Ostalpha/TMEM184C"/>
</dbReference>
<dbReference type="GO" id="GO:0016020">
    <property type="term" value="C:membrane"/>
    <property type="evidence" value="ECO:0007669"/>
    <property type="project" value="UniProtKB-SubCell"/>
</dbReference>
<dbReference type="AlphaFoldDB" id="A0A8H3F5J7"/>
<sequence>MGWLVCNTTIEDMSINEEPVWHNMQFHHFGEILSALFALIAVLVSWYLIWRHCTHYLKPWEQRHIIRVLFMVPIYAIVSFLSYYFHKHAIYFEVIRDCYEAFAIASFFALLCHYIAPDLHSQKDYFRELRPKPWLWPLSWLKRCCGGERGMWRTPRSGLTWFNIIWFGVFQYCFIRVFMTIVAVITQAAGRYCLESLSPAFAHVWVMVVEAGCVTVAMYCLIQFYVQLKDDLREHQPLVKVLAIKLVIFLSFWQTIMISFLTSTGAIKPSPRITQPDIKIGIPALLLCIEMAIFSVFHLWAFPWQVYDIRRSAIVASESAPGFLPDPKTAYRGGRFGIKALMDAFNPWDLVKAVGRGFKWFAVGRRTREQDISYKGSVNHGKGHEPSRSTDLNGPWRTDNSFESQPRPYMGTGGKSPGRYQPVHGDEDDRLLSHAQSAPQSLPITDDTSYPRPMIRHPTPPPNSRTPVAQDDLYPDHLPSNPTPSSQRTTQQHDNQQHSGVIDPKKDSSYHGASIPPIPHHEPAPSYLYESEPPLPQVRGHMGNEWDVFGGSHNPSENDLGRQHGAQDRF</sequence>
<gene>
    <name evidence="7" type="ORF">HETSPECPRED_004099</name>
</gene>
<dbReference type="Proteomes" id="UP000664521">
    <property type="component" value="Unassembled WGS sequence"/>
</dbReference>
<keyword evidence="8" id="KW-1185">Reference proteome</keyword>
<protein>
    <recommendedName>
        <fullName evidence="9">DUF300-domain-containing protein</fullName>
    </recommendedName>
</protein>
<evidence type="ECO:0008006" key="9">
    <source>
        <dbReference type="Google" id="ProtNLM"/>
    </source>
</evidence>
<dbReference type="SMART" id="SM01417">
    <property type="entry name" value="Solute_trans_a"/>
    <property type="match status" value="1"/>
</dbReference>
<proteinExistence type="predicted"/>
<evidence type="ECO:0000256" key="4">
    <source>
        <dbReference type="ARBA" id="ARBA00023136"/>
    </source>
</evidence>
<feature type="compositionally biased region" description="Basic and acidic residues" evidence="5">
    <location>
        <begin position="559"/>
        <end position="570"/>
    </location>
</feature>
<feature type="compositionally biased region" description="Polar residues" evidence="5">
    <location>
        <begin position="434"/>
        <end position="448"/>
    </location>
</feature>
<evidence type="ECO:0000313" key="8">
    <source>
        <dbReference type="Proteomes" id="UP000664521"/>
    </source>
</evidence>
<name>A0A8H3F5J7_9LECA</name>
<feature type="transmembrane region" description="Helical" evidence="6">
    <location>
        <begin position="280"/>
        <end position="302"/>
    </location>
</feature>
<dbReference type="OrthoDB" id="5348404at2759"/>
<keyword evidence="2 6" id="KW-0812">Transmembrane</keyword>
<evidence type="ECO:0000256" key="2">
    <source>
        <dbReference type="ARBA" id="ARBA00022692"/>
    </source>
</evidence>
<dbReference type="PANTHER" id="PTHR23423">
    <property type="entry name" value="ORGANIC SOLUTE TRANSPORTER-RELATED"/>
    <property type="match status" value="1"/>
</dbReference>
<reference evidence="7" key="1">
    <citation type="submission" date="2021-03" db="EMBL/GenBank/DDBJ databases">
        <authorList>
            <person name="Tagirdzhanova G."/>
        </authorList>
    </citation>
    <scope>NUCLEOTIDE SEQUENCE</scope>
</reference>
<feature type="transmembrane region" description="Helical" evidence="6">
    <location>
        <begin position="238"/>
        <end position="260"/>
    </location>
</feature>
<feature type="transmembrane region" description="Helical" evidence="6">
    <location>
        <begin position="32"/>
        <end position="53"/>
    </location>
</feature>
<organism evidence="7 8">
    <name type="scientific">Heterodermia speciosa</name>
    <dbReference type="NCBI Taxonomy" id="116794"/>
    <lineage>
        <taxon>Eukaryota</taxon>
        <taxon>Fungi</taxon>
        <taxon>Dikarya</taxon>
        <taxon>Ascomycota</taxon>
        <taxon>Pezizomycotina</taxon>
        <taxon>Lecanoromycetes</taxon>
        <taxon>OSLEUM clade</taxon>
        <taxon>Lecanoromycetidae</taxon>
        <taxon>Caliciales</taxon>
        <taxon>Physciaceae</taxon>
        <taxon>Heterodermia</taxon>
    </lineage>
</organism>
<feature type="compositionally biased region" description="Polar residues" evidence="5">
    <location>
        <begin position="483"/>
        <end position="499"/>
    </location>
</feature>
<feature type="transmembrane region" description="Helical" evidence="6">
    <location>
        <begin position="65"/>
        <end position="86"/>
    </location>
</feature>
<dbReference type="EMBL" id="CAJPDS010000024">
    <property type="protein sequence ID" value="CAF9919751.1"/>
    <property type="molecule type" value="Genomic_DNA"/>
</dbReference>
<evidence type="ECO:0000256" key="6">
    <source>
        <dbReference type="SAM" id="Phobius"/>
    </source>
</evidence>